<accession>A0A4P6JMI7</accession>
<feature type="transmembrane region" description="Helical" evidence="6">
    <location>
        <begin position="359"/>
        <end position="378"/>
    </location>
</feature>
<dbReference type="PANTHER" id="PTHR47547:SF1">
    <property type="entry name" value="ASPARTATE-PROTON SYMPORTER"/>
    <property type="match status" value="1"/>
</dbReference>
<dbReference type="KEGG" id="kbs:EPA93_10780"/>
<dbReference type="RefSeq" id="WP_129887283.1">
    <property type="nucleotide sequence ID" value="NZ_CP035758.1"/>
</dbReference>
<dbReference type="Proteomes" id="UP000290365">
    <property type="component" value="Chromosome"/>
</dbReference>
<feature type="transmembrane region" description="Helical" evidence="6">
    <location>
        <begin position="293"/>
        <end position="316"/>
    </location>
</feature>
<dbReference type="InterPro" id="IPR052962">
    <property type="entry name" value="AA_Transporter_AGT"/>
</dbReference>
<dbReference type="GO" id="GO:0022857">
    <property type="term" value="F:transmembrane transporter activity"/>
    <property type="evidence" value="ECO:0007669"/>
    <property type="project" value="InterPro"/>
</dbReference>
<feature type="transmembrane region" description="Helical" evidence="6">
    <location>
        <begin position="248"/>
        <end position="273"/>
    </location>
</feature>
<evidence type="ECO:0000256" key="6">
    <source>
        <dbReference type="SAM" id="Phobius"/>
    </source>
</evidence>
<dbReference type="EMBL" id="CP035758">
    <property type="protein sequence ID" value="QBD76469.1"/>
    <property type="molecule type" value="Genomic_DNA"/>
</dbReference>
<proteinExistence type="predicted"/>
<dbReference type="InterPro" id="IPR002293">
    <property type="entry name" value="AA/rel_permease1"/>
</dbReference>
<feature type="transmembrane region" description="Helical" evidence="6">
    <location>
        <begin position="205"/>
        <end position="227"/>
    </location>
</feature>
<feature type="transmembrane region" description="Helical" evidence="6">
    <location>
        <begin position="419"/>
        <end position="439"/>
    </location>
</feature>
<evidence type="ECO:0000256" key="2">
    <source>
        <dbReference type="ARBA" id="ARBA00022692"/>
    </source>
</evidence>
<keyword evidence="4 6" id="KW-0472">Membrane</keyword>
<evidence type="ECO:0000256" key="4">
    <source>
        <dbReference type="ARBA" id="ARBA00023136"/>
    </source>
</evidence>
<keyword evidence="3 6" id="KW-1133">Transmembrane helix</keyword>
<dbReference type="Gene3D" id="1.20.1740.10">
    <property type="entry name" value="Amino acid/polyamine transporter I"/>
    <property type="match status" value="1"/>
</dbReference>
<comment type="subcellular location">
    <subcellularLocation>
        <location evidence="1">Membrane</location>
        <topology evidence="1">Multi-pass membrane protein</topology>
    </subcellularLocation>
</comment>
<dbReference type="OrthoDB" id="92719at2"/>
<feature type="transmembrane region" description="Helical" evidence="6">
    <location>
        <begin position="568"/>
        <end position="587"/>
    </location>
</feature>
<evidence type="ECO:0000256" key="3">
    <source>
        <dbReference type="ARBA" id="ARBA00022989"/>
    </source>
</evidence>
<evidence type="ECO:0000256" key="5">
    <source>
        <dbReference type="SAM" id="MobiDB-lite"/>
    </source>
</evidence>
<feature type="transmembrane region" description="Helical" evidence="6">
    <location>
        <begin position="53"/>
        <end position="76"/>
    </location>
</feature>
<gene>
    <name evidence="7" type="ORF">EPA93_10780</name>
</gene>
<sequence length="628" mass="67769">MADTRLQTAEPVEAESDRHLRKALTFQELFFLCMGGIIGSGWLLATIKASHYAGPAVILSWIIGGILILFVAMNYAELSGMLPRTGAIVRYPHLTHGSYAGFILAWSYFLTAVTVPVIEAEAVIPYASNYIPGIVAPGGILVGWGIVLGIALTIVFFLLNYFGIKFLGRFNTVITWWKFIIPTLTFLLLFFAFKGKNFTAYGFAPLGTSPIFLALANSGIVFAYLGFRQALDYGGEARNPQKDVPRATILSVIVATILYTLLQITFIGALNWGNAGVQAGNWASLLTSPWANAPLYHALNASGIGLLGAFSVLLLIDAWISPAGTGAVYAGTAARTIYGIAVDNYLPAIFKRVNEKTGIPVFALIASTIIGWLVLLPVPSWYQLVGFITDANVLTYIMGGLGLMVLRRTAPELHRPYKLGGAQILAPIGFIAAAMVVYWSGTATLNGVIAAVFIGLPLYAWFYAGPKMGVNPIGCAIAGILMLVAVLLLAYFGPFTTHQLSFLLTWVLFLAAFVLFSLYMWFATTPDKRHEIWRAAWFIALVMGLYLLGYFTSFGPSKNPPIPFPLDTLIAVVFSLIMFYCGVYSGYKTPEISAIITAYQPEGVQTTVEDPGGTEGTEDAGSTGPAPA</sequence>
<keyword evidence="8" id="KW-1185">Reference proteome</keyword>
<dbReference type="GO" id="GO:0016020">
    <property type="term" value="C:membrane"/>
    <property type="evidence" value="ECO:0007669"/>
    <property type="project" value="UniProtKB-SubCell"/>
</dbReference>
<feature type="transmembrane region" description="Helical" evidence="6">
    <location>
        <begin position="500"/>
        <end position="523"/>
    </location>
</feature>
<feature type="transmembrane region" description="Helical" evidence="6">
    <location>
        <begin position="445"/>
        <end position="464"/>
    </location>
</feature>
<evidence type="ECO:0000313" key="8">
    <source>
        <dbReference type="Proteomes" id="UP000290365"/>
    </source>
</evidence>
<feature type="transmembrane region" description="Helical" evidence="6">
    <location>
        <begin position="29"/>
        <end position="47"/>
    </location>
</feature>
<dbReference type="PANTHER" id="PTHR47547">
    <property type="match status" value="1"/>
</dbReference>
<feature type="transmembrane region" description="Helical" evidence="6">
    <location>
        <begin position="174"/>
        <end position="193"/>
    </location>
</feature>
<keyword evidence="2 6" id="KW-0812">Transmembrane</keyword>
<evidence type="ECO:0000256" key="1">
    <source>
        <dbReference type="ARBA" id="ARBA00004141"/>
    </source>
</evidence>
<feature type="transmembrane region" description="Helical" evidence="6">
    <location>
        <begin position="138"/>
        <end position="162"/>
    </location>
</feature>
<feature type="transmembrane region" description="Helical" evidence="6">
    <location>
        <begin position="384"/>
        <end position="407"/>
    </location>
</feature>
<organism evidence="7 8">
    <name type="scientific">Ktedonosporobacter rubrisoli</name>
    <dbReference type="NCBI Taxonomy" id="2509675"/>
    <lineage>
        <taxon>Bacteria</taxon>
        <taxon>Bacillati</taxon>
        <taxon>Chloroflexota</taxon>
        <taxon>Ktedonobacteria</taxon>
        <taxon>Ktedonobacterales</taxon>
        <taxon>Ktedonosporobacteraceae</taxon>
        <taxon>Ktedonosporobacter</taxon>
    </lineage>
</organism>
<protein>
    <submittedName>
        <fullName evidence="7">APC family permease</fullName>
    </submittedName>
</protein>
<dbReference type="Pfam" id="PF13520">
    <property type="entry name" value="AA_permease_2"/>
    <property type="match status" value="1"/>
</dbReference>
<reference evidence="7 8" key="1">
    <citation type="submission" date="2019-01" db="EMBL/GenBank/DDBJ databases">
        <title>Ktedonosporobacter rubrisoli SCAWS-G2.</title>
        <authorList>
            <person name="Huang Y."/>
            <person name="Yan B."/>
        </authorList>
    </citation>
    <scope>NUCLEOTIDE SEQUENCE [LARGE SCALE GENOMIC DNA]</scope>
    <source>
        <strain evidence="7 8">SCAWS-G2</strain>
    </source>
</reference>
<feature type="transmembrane region" description="Helical" evidence="6">
    <location>
        <begin position="535"/>
        <end position="556"/>
    </location>
</feature>
<feature type="transmembrane region" description="Helical" evidence="6">
    <location>
        <begin position="97"/>
        <end position="118"/>
    </location>
</feature>
<feature type="transmembrane region" description="Helical" evidence="6">
    <location>
        <begin position="476"/>
        <end position="494"/>
    </location>
</feature>
<feature type="region of interest" description="Disordered" evidence="5">
    <location>
        <begin position="606"/>
        <end position="628"/>
    </location>
</feature>
<name>A0A4P6JMI7_KTERU</name>
<evidence type="ECO:0000313" key="7">
    <source>
        <dbReference type="EMBL" id="QBD76469.1"/>
    </source>
</evidence>
<dbReference type="AlphaFoldDB" id="A0A4P6JMI7"/>